<gene>
    <name evidence="2" type="ORF">GGX14DRAFT_528035</name>
</gene>
<dbReference type="GO" id="GO:0008483">
    <property type="term" value="F:transaminase activity"/>
    <property type="evidence" value="ECO:0007669"/>
    <property type="project" value="UniProtKB-KW"/>
</dbReference>
<proteinExistence type="inferred from homology"/>
<dbReference type="EMBL" id="JARJCW010000109">
    <property type="protein sequence ID" value="KAJ7193346.1"/>
    <property type="molecule type" value="Genomic_DNA"/>
</dbReference>
<evidence type="ECO:0000313" key="2">
    <source>
        <dbReference type="EMBL" id="KAJ7193346.1"/>
    </source>
</evidence>
<dbReference type="GO" id="GO:0046394">
    <property type="term" value="P:carboxylic acid biosynthetic process"/>
    <property type="evidence" value="ECO:0007669"/>
    <property type="project" value="UniProtKB-ARBA"/>
</dbReference>
<organism evidence="2 3">
    <name type="scientific">Mycena pura</name>
    <dbReference type="NCBI Taxonomy" id="153505"/>
    <lineage>
        <taxon>Eukaryota</taxon>
        <taxon>Fungi</taxon>
        <taxon>Dikarya</taxon>
        <taxon>Basidiomycota</taxon>
        <taxon>Agaricomycotina</taxon>
        <taxon>Agaricomycetes</taxon>
        <taxon>Agaricomycetidae</taxon>
        <taxon>Agaricales</taxon>
        <taxon>Marasmiineae</taxon>
        <taxon>Mycenaceae</taxon>
        <taxon>Mycena</taxon>
    </lineage>
</organism>
<dbReference type="SUPFAM" id="SSF56752">
    <property type="entry name" value="D-aminoacid aminotransferase-like PLP-dependent enzymes"/>
    <property type="match status" value="1"/>
</dbReference>
<accession>A0AAD6UW36</accession>
<keyword evidence="3" id="KW-1185">Reference proteome</keyword>
<dbReference type="InterPro" id="IPR001544">
    <property type="entry name" value="Aminotrans_IV"/>
</dbReference>
<dbReference type="PANTHER" id="PTHR42743">
    <property type="entry name" value="AMINO-ACID AMINOTRANSFERASE"/>
    <property type="match status" value="1"/>
</dbReference>
<dbReference type="Proteomes" id="UP001219525">
    <property type="component" value="Unassembled WGS sequence"/>
</dbReference>
<dbReference type="InterPro" id="IPR043131">
    <property type="entry name" value="BCAT-like_N"/>
</dbReference>
<dbReference type="PANTHER" id="PTHR42743:SF11">
    <property type="entry name" value="AMINODEOXYCHORISMATE LYASE"/>
    <property type="match status" value="1"/>
</dbReference>
<evidence type="ECO:0000313" key="3">
    <source>
        <dbReference type="Proteomes" id="UP001219525"/>
    </source>
</evidence>
<reference evidence="2" key="1">
    <citation type="submission" date="2023-03" db="EMBL/GenBank/DDBJ databases">
        <title>Massive genome expansion in bonnet fungi (Mycena s.s.) driven by repeated elements and novel gene families across ecological guilds.</title>
        <authorList>
            <consortium name="Lawrence Berkeley National Laboratory"/>
            <person name="Harder C.B."/>
            <person name="Miyauchi S."/>
            <person name="Viragh M."/>
            <person name="Kuo A."/>
            <person name="Thoen E."/>
            <person name="Andreopoulos B."/>
            <person name="Lu D."/>
            <person name="Skrede I."/>
            <person name="Drula E."/>
            <person name="Henrissat B."/>
            <person name="Morin E."/>
            <person name="Kohler A."/>
            <person name="Barry K."/>
            <person name="LaButti K."/>
            <person name="Morin E."/>
            <person name="Salamov A."/>
            <person name="Lipzen A."/>
            <person name="Mereny Z."/>
            <person name="Hegedus B."/>
            <person name="Baldrian P."/>
            <person name="Stursova M."/>
            <person name="Weitz H."/>
            <person name="Taylor A."/>
            <person name="Grigoriev I.V."/>
            <person name="Nagy L.G."/>
            <person name="Martin F."/>
            <person name="Kauserud H."/>
        </authorList>
    </citation>
    <scope>NUCLEOTIDE SEQUENCE</scope>
    <source>
        <strain evidence="2">9144</strain>
    </source>
</reference>
<protein>
    <submittedName>
        <fullName evidence="2">Aminotransferase</fullName>
    </submittedName>
</protein>
<comment type="similarity">
    <text evidence="1">Belongs to the class-IV pyridoxal-phosphate-dependent aminotransferase family.</text>
</comment>
<sequence length="264" mass="28925">MYDLLTTTRWDPFLARLGWNNHSHFLLLQFHLDRLKDASSAHGWPQAQSALSNDALLEKCQAAVRVASQAGDESFKVRGSIVFPPAHVSQLRITLSRDGVLTATASPVPALSMDPLSASFSRPLTDSATLYGPAMTLFVDTQPTPPSGLFTSTKTTERSVYDAARARVGLPATSFDADVILYNPDEHITEASVSNVAFYHSNNWVTPPLSTGCLPGVLRRWLLQHKRIREAEVGELTKSDLHPGDWALVFNSVRGCRLGRITAS</sequence>
<dbReference type="InterPro" id="IPR036038">
    <property type="entry name" value="Aminotransferase-like"/>
</dbReference>
<dbReference type="Gene3D" id="3.20.10.10">
    <property type="entry name" value="D-amino Acid Aminotransferase, subunit A, domain 2"/>
    <property type="match status" value="1"/>
</dbReference>
<dbReference type="Pfam" id="PF01063">
    <property type="entry name" value="Aminotran_4"/>
    <property type="match status" value="1"/>
</dbReference>
<dbReference type="AlphaFoldDB" id="A0AAD6UW36"/>
<keyword evidence="2" id="KW-0808">Transferase</keyword>
<evidence type="ECO:0000256" key="1">
    <source>
        <dbReference type="ARBA" id="ARBA00009320"/>
    </source>
</evidence>
<dbReference type="InterPro" id="IPR050571">
    <property type="entry name" value="Class-IV_PLP-Dep_Aminotrnsfr"/>
</dbReference>
<keyword evidence="2" id="KW-0032">Aminotransferase</keyword>
<name>A0AAD6UW36_9AGAR</name>
<dbReference type="Gene3D" id="3.30.470.10">
    <property type="match status" value="1"/>
</dbReference>
<dbReference type="InterPro" id="IPR043132">
    <property type="entry name" value="BCAT-like_C"/>
</dbReference>
<comment type="caution">
    <text evidence="2">The sequence shown here is derived from an EMBL/GenBank/DDBJ whole genome shotgun (WGS) entry which is preliminary data.</text>
</comment>